<feature type="coiled-coil region" evidence="1">
    <location>
        <begin position="24"/>
        <end position="51"/>
    </location>
</feature>
<organism evidence="2 3">
    <name type="scientific">Shouchella rhizosphaerae</name>
    <dbReference type="NCBI Taxonomy" id="866786"/>
    <lineage>
        <taxon>Bacteria</taxon>
        <taxon>Bacillati</taxon>
        <taxon>Bacillota</taxon>
        <taxon>Bacilli</taxon>
        <taxon>Bacillales</taxon>
        <taxon>Bacillaceae</taxon>
        <taxon>Shouchella</taxon>
    </lineage>
</organism>
<sequence>MSDYTPEQELASRKQFLRYIEESVHDARFNVEFLRKKLAEAEADYDEKVRGMARQLSLICRLEEQINAKEDE</sequence>
<reference evidence="2 3" key="1">
    <citation type="submission" date="2024-01" db="EMBL/GenBank/DDBJ databases">
        <title>Culturomics analysis of mouse respiratory tract.</title>
        <authorList>
            <person name="Phillips A.M."/>
            <person name="Collette N.M."/>
            <person name="Mageeney C.M."/>
            <person name="Sinha A."/>
            <person name="Hern K.E."/>
            <person name="Arkin A.P."/>
            <person name="Williams K.P."/>
            <person name="Branda S."/>
        </authorList>
    </citation>
    <scope>NUCLEOTIDE SEQUENCE [LARGE SCALE GENOMIC DNA]</scope>
    <source>
        <strain evidence="2 3">CP20</strain>
    </source>
</reference>
<name>A0ABZ2CU31_9BACI</name>
<dbReference type="RefSeq" id="WP_338465114.1">
    <property type="nucleotide sequence ID" value="NZ_CP144921.1"/>
</dbReference>
<evidence type="ECO:0000313" key="3">
    <source>
        <dbReference type="Proteomes" id="UP001341136"/>
    </source>
</evidence>
<keyword evidence="3" id="KW-1185">Reference proteome</keyword>
<evidence type="ECO:0000256" key="1">
    <source>
        <dbReference type="SAM" id="Coils"/>
    </source>
</evidence>
<dbReference type="EMBL" id="CP144921">
    <property type="protein sequence ID" value="WWA30357.1"/>
    <property type="molecule type" value="Genomic_DNA"/>
</dbReference>
<accession>A0ABZ2CU31</accession>
<dbReference type="Proteomes" id="UP001341136">
    <property type="component" value="Chromosome"/>
</dbReference>
<evidence type="ECO:0000313" key="2">
    <source>
        <dbReference type="EMBL" id="WWA30357.1"/>
    </source>
</evidence>
<protein>
    <submittedName>
        <fullName evidence="2">Uncharacterized protein</fullName>
    </submittedName>
</protein>
<keyword evidence="1" id="KW-0175">Coiled coil</keyword>
<gene>
    <name evidence="2" type="ORF">V5G21_00750</name>
</gene>
<proteinExistence type="predicted"/>